<proteinExistence type="predicted"/>
<keyword evidence="1" id="KW-0677">Repeat</keyword>
<dbReference type="KEGG" id="smo:SELMODRAFT_423738"/>
<dbReference type="InterPro" id="IPR002885">
    <property type="entry name" value="PPR_rpt"/>
</dbReference>
<sequence>MKMEGISPDEVTLLTLLHACNHGGLVGEALDHLAGMVADWGVRAGEDHWNAVVDVLGRAGHLVAAEELLKGGGGGGGGEAWTALLAACRIHGDERRGKRVVASLIRKEEEMEAMVTKSTNKKKTAPYVLLSNLYRDG</sequence>
<evidence type="ECO:0000256" key="1">
    <source>
        <dbReference type="ARBA" id="ARBA00022737"/>
    </source>
</evidence>
<accession>D8SMQ2</accession>
<dbReference type="eggNOG" id="KOG4197">
    <property type="taxonomic scope" value="Eukaryota"/>
</dbReference>
<evidence type="ECO:0000313" key="2">
    <source>
        <dbReference type="EMBL" id="EFJ14316.1"/>
    </source>
</evidence>
<dbReference type="Proteomes" id="UP000001514">
    <property type="component" value="Unassembled WGS sequence"/>
</dbReference>
<name>D8SMQ2_SELML</name>
<protein>
    <recommendedName>
        <fullName evidence="4">Pentatricopeptide repeat-containing protein</fullName>
    </recommendedName>
</protein>
<reference evidence="2 3" key="1">
    <citation type="journal article" date="2011" name="Science">
        <title>The Selaginella genome identifies genetic changes associated with the evolution of vascular plants.</title>
        <authorList>
            <person name="Banks J.A."/>
            <person name="Nishiyama T."/>
            <person name="Hasebe M."/>
            <person name="Bowman J.L."/>
            <person name="Gribskov M."/>
            <person name="dePamphilis C."/>
            <person name="Albert V.A."/>
            <person name="Aono N."/>
            <person name="Aoyama T."/>
            <person name="Ambrose B.A."/>
            <person name="Ashton N.W."/>
            <person name="Axtell M.J."/>
            <person name="Barker E."/>
            <person name="Barker M.S."/>
            <person name="Bennetzen J.L."/>
            <person name="Bonawitz N.D."/>
            <person name="Chapple C."/>
            <person name="Cheng C."/>
            <person name="Correa L.G."/>
            <person name="Dacre M."/>
            <person name="DeBarry J."/>
            <person name="Dreyer I."/>
            <person name="Elias M."/>
            <person name="Engstrom E.M."/>
            <person name="Estelle M."/>
            <person name="Feng L."/>
            <person name="Finet C."/>
            <person name="Floyd S.K."/>
            <person name="Frommer W.B."/>
            <person name="Fujita T."/>
            <person name="Gramzow L."/>
            <person name="Gutensohn M."/>
            <person name="Harholt J."/>
            <person name="Hattori M."/>
            <person name="Heyl A."/>
            <person name="Hirai T."/>
            <person name="Hiwatashi Y."/>
            <person name="Ishikawa M."/>
            <person name="Iwata M."/>
            <person name="Karol K.G."/>
            <person name="Koehler B."/>
            <person name="Kolukisaoglu U."/>
            <person name="Kubo M."/>
            <person name="Kurata T."/>
            <person name="Lalonde S."/>
            <person name="Li K."/>
            <person name="Li Y."/>
            <person name="Litt A."/>
            <person name="Lyons E."/>
            <person name="Manning G."/>
            <person name="Maruyama T."/>
            <person name="Michael T.P."/>
            <person name="Mikami K."/>
            <person name="Miyazaki S."/>
            <person name="Morinaga S."/>
            <person name="Murata T."/>
            <person name="Mueller-Roeber B."/>
            <person name="Nelson D.R."/>
            <person name="Obara M."/>
            <person name="Oguri Y."/>
            <person name="Olmstead R.G."/>
            <person name="Onodera N."/>
            <person name="Petersen B.L."/>
            <person name="Pils B."/>
            <person name="Prigge M."/>
            <person name="Rensing S.A."/>
            <person name="Riano-Pachon D.M."/>
            <person name="Roberts A.W."/>
            <person name="Sato Y."/>
            <person name="Scheller H.V."/>
            <person name="Schulz B."/>
            <person name="Schulz C."/>
            <person name="Shakirov E.V."/>
            <person name="Shibagaki N."/>
            <person name="Shinohara N."/>
            <person name="Shippen D.E."/>
            <person name="Soerensen I."/>
            <person name="Sotooka R."/>
            <person name="Sugimoto N."/>
            <person name="Sugita M."/>
            <person name="Sumikawa N."/>
            <person name="Tanurdzic M."/>
            <person name="Theissen G."/>
            <person name="Ulvskov P."/>
            <person name="Wakazuki S."/>
            <person name="Weng J.K."/>
            <person name="Willats W.W."/>
            <person name="Wipf D."/>
            <person name="Wolf P.G."/>
            <person name="Yang L."/>
            <person name="Zimmer A.D."/>
            <person name="Zhu Q."/>
            <person name="Mitros T."/>
            <person name="Hellsten U."/>
            <person name="Loque D."/>
            <person name="Otillar R."/>
            <person name="Salamov A."/>
            <person name="Schmutz J."/>
            <person name="Shapiro H."/>
            <person name="Lindquist E."/>
            <person name="Lucas S."/>
            <person name="Rokhsar D."/>
            <person name="Grigoriev I.V."/>
        </authorList>
    </citation>
    <scope>NUCLEOTIDE SEQUENCE [LARGE SCALE GENOMIC DNA]</scope>
</reference>
<dbReference type="HOGENOM" id="CLU_002706_0_0_1"/>
<dbReference type="Gene3D" id="1.25.40.10">
    <property type="entry name" value="Tetratricopeptide repeat domain"/>
    <property type="match status" value="1"/>
</dbReference>
<dbReference type="Gramene" id="EFJ14316">
    <property type="protein sequence ID" value="EFJ14316"/>
    <property type="gene ID" value="SELMODRAFT_423738"/>
</dbReference>
<dbReference type="AlphaFoldDB" id="D8SMQ2"/>
<dbReference type="InParanoid" id="D8SMQ2"/>
<evidence type="ECO:0000313" key="3">
    <source>
        <dbReference type="Proteomes" id="UP000001514"/>
    </source>
</evidence>
<dbReference type="EMBL" id="GL377628">
    <property type="protein sequence ID" value="EFJ14316.1"/>
    <property type="molecule type" value="Genomic_DNA"/>
</dbReference>
<dbReference type="InterPro" id="IPR011990">
    <property type="entry name" value="TPR-like_helical_dom_sf"/>
</dbReference>
<evidence type="ECO:0008006" key="4">
    <source>
        <dbReference type="Google" id="ProtNLM"/>
    </source>
</evidence>
<dbReference type="PANTHER" id="PTHR47925:SF84">
    <property type="entry name" value="PENTATRICOPEPTIDE REPEAT-CONTAINING PROTEIN"/>
    <property type="match status" value="1"/>
</dbReference>
<organism evidence="3">
    <name type="scientific">Selaginella moellendorffii</name>
    <name type="common">Spikemoss</name>
    <dbReference type="NCBI Taxonomy" id="88036"/>
    <lineage>
        <taxon>Eukaryota</taxon>
        <taxon>Viridiplantae</taxon>
        <taxon>Streptophyta</taxon>
        <taxon>Embryophyta</taxon>
        <taxon>Tracheophyta</taxon>
        <taxon>Lycopodiopsida</taxon>
        <taxon>Selaginellales</taxon>
        <taxon>Selaginellaceae</taxon>
        <taxon>Selaginella</taxon>
    </lineage>
</organism>
<dbReference type="PANTHER" id="PTHR47925">
    <property type="entry name" value="OS01G0913400 PROTEIN-RELATED"/>
    <property type="match status" value="1"/>
</dbReference>
<dbReference type="Pfam" id="PF01535">
    <property type="entry name" value="PPR"/>
    <property type="match status" value="1"/>
</dbReference>
<keyword evidence="3" id="KW-1185">Reference proteome</keyword>
<gene>
    <name evidence="2" type="ORF">SELMODRAFT_423738</name>
</gene>